<reference evidence="1" key="2">
    <citation type="submission" date="2020-10" db="EMBL/GenBank/DDBJ databases">
        <title>Mucilaginibacter sp. nov., isolated from soil.</title>
        <authorList>
            <person name="Jeon C.O."/>
        </authorList>
    </citation>
    <scope>NUCLEOTIDE SEQUENCE</scope>
    <source>
        <strain evidence="1">R11</strain>
    </source>
</reference>
<dbReference type="Proteomes" id="UP000638732">
    <property type="component" value="Unassembled WGS sequence"/>
</dbReference>
<sequence>MKKFLIICTVFLVFNFSCKKESGEEITPATKTQPLDVVPMAHAAPRQFIVIDGKYNTSGNADGNGLKALFNRPLSIFVNADGSLLVADHDNGLIRKIKSDTVVSTLHFPMVKNGVSFEGAFPLDVAETTDGAIGITGTVDTPDFNFYYGLWVFNPNGQSAGYSVQPHSNGIEYGGIDKDVNGGYFWYTGDTGVSTISSTGTGYSSNTTNNVNGGREFGFGDLSSCSNGVKYIIQGAGLYKLTKEGVLARILKNLSFNNISSICASTGGDKLYIADNGVIKVISNMSAATASVTTLLSGQEVSYIALSNSEKYLYFTSSAHHTVNKLTL</sequence>
<evidence type="ECO:0000313" key="2">
    <source>
        <dbReference type="Proteomes" id="UP000638732"/>
    </source>
</evidence>
<evidence type="ECO:0008006" key="3">
    <source>
        <dbReference type="Google" id="ProtNLM"/>
    </source>
</evidence>
<dbReference type="RefSeq" id="WP_166586248.1">
    <property type="nucleotide sequence ID" value="NZ_WWEO01000043.1"/>
</dbReference>
<keyword evidence="2" id="KW-1185">Reference proteome</keyword>
<proteinExistence type="predicted"/>
<dbReference type="EMBL" id="WWEO01000043">
    <property type="protein sequence ID" value="NCD70258.1"/>
    <property type="molecule type" value="Genomic_DNA"/>
</dbReference>
<dbReference type="SUPFAM" id="SSF101898">
    <property type="entry name" value="NHL repeat"/>
    <property type="match status" value="1"/>
</dbReference>
<dbReference type="AlphaFoldDB" id="A0A965ZHK1"/>
<dbReference type="InterPro" id="IPR011042">
    <property type="entry name" value="6-blade_b-propeller_TolB-like"/>
</dbReference>
<accession>A0A965ZHK1</accession>
<gene>
    <name evidence="1" type="ORF">GSY63_12895</name>
</gene>
<protein>
    <recommendedName>
        <fullName evidence="3">NHL repeat-containing protein</fullName>
    </recommendedName>
</protein>
<evidence type="ECO:0000313" key="1">
    <source>
        <dbReference type="EMBL" id="NCD70258.1"/>
    </source>
</evidence>
<dbReference type="Gene3D" id="2.120.10.30">
    <property type="entry name" value="TolB, C-terminal domain"/>
    <property type="match status" value="1"/>
</dbReference>
<organism evidence="1 2">
    <name type="scientific">Mucilaginibacter agri</name>
    <dbReference type="NCBI Taxonomy" id="2695265"/>
    <lineage>
        <taxon>Bacteria</taxon>
        <taxon>Pseudomonadati</taxon>
        <taxon>Bacteroidota</taxon>
        <taxon>Sphingobacteriia</taxon>
        <taxon>Sphingobacteriales</taxon>
        <taxon>Sphingobacteriaceae</taxon>
        <taxon>Mucilaginibacter</taxon>
    </lineage>
</organism>
<name>A0A965ZHK1_9SPHI</name>
<reference evidence="1" key="1">
    <citation type="submission" date="2020-01" db="EMBL/GenBank/DDBJ databases">
        <authorList>
            <person name="Seo Y.L."/>
        </authorList>
    </citation>
    <scope>NUCLEOTIDE SEQUENCE</scope>
    <source>
        <strain evidence="1">R11</strain>
    </source>
</reference>
<comment type="caution">
    <text evidence="1">The sequence shown here is derived from an EMBL/GenBank/DDBJ whole genome shotgun (WGS) entry which is preliminary data.</text>
</comment>